<dbReference type="InterPro" id="IPR010064">
    <property type="entry name" value="HK97-gp10_tail"/>
</dbReference>
<evidence type="ECO:0008006" key="3">
    <source>
        <dbReference type="Google" id="ProtNLM"/>
    </source>
</evidence>
<dbReference type="NCBIfam" id="TIGR01725">
    <property type="entry name" value="phge_HK97_gp10"/>
    <property type="match status" value="1"/>
</dbReference>
<accession>A0ABN4SJM1</accession>
<dbReference type="Pfam" id="PF04883">
    <property type="entry name" value="HK97-gp10_like"/>
    <property type="match status" value="1"/>
</dbReference>
<name>A0ABN4SJM1_9BURK</name>
<evidence type="ECO:0000313" key="2">
    <source>
        <dbReference type="Proteomes" id="UP000095607"/>
    </source>
</evidence>
<dbReference type="Proteomes" id="UP000095607">
    <property type="component" value="Chromosome"/>
</dbReference>
<proteinExistence type="predicted"/>
<protein>
    <recommendedName>
        <fullName evidence="3">HK97 gp10 family phage protein</fullName>
    </recommendedName>
</protein>
<reference evidence="1 2" key="1">
    <citation type="submission" date="2016-09" db="EMBL/GenBank/DDBJ databases">
        <title>Complete genome sequence of Deltia acidovorans CM13 isolated from murine proximal colonic tissue.</title>
        <authorList>
            <person name="Saffarian A."/>
        </authorList>
    </citation>
    <scope>NUCLEOTIDE SEQUENCE [LARGE SCALE GENOMIC DNA]</scope>
    <source>
        <strain evidence="1 2">CM13</strain>
    </source>
</reference>
<organism evidence="1 2">
    <name type="scientific">Delftia tsuruhatensis</name>
    <dbReference type="NCBI Taxonomy" id="180282"/>
    <lineage>
        <taxon>Bacteria</taxon>
        <taxon>Pseudomonadati</taxon>
        <taxon>Pseudomonadota</taxon>
        <taxon>Betaproteobacteria</taxon>
        <taxon>Burkholderiales</taxon>
        <taxon>Comamonadaceae</taxon>
        <taxon>Delftia</taxon>
    </lineage>
</organism>
<gene>
    <name evidence="1" type="ORF">BI380_14075</name>
</gene>
<sequence length="155" mass="17203">MTQFKLEGAAALKAKLAEVSEDMRLRGGRAALRRASALVVAKAKQNAMRLDDPETGRQIAFNIEQRWNGRLFRQTGNLGFRIGVAGTAKSERSNPDLGLGGKTFHWRFLELGTEKMAARPFMQPALESQAEAVGQEFIQQYEAALDRALKRARKA</sequence>
<dbReference type="RefSeq" id="WP_046241394.1">
    <property type="nucleotide sequence ID" value="NZ_CBCSDN010000064.1"/>
</dbReference>
<evidence type="ECO:0000313" key="1">
    <source>
        <dbReference type="EMBL" id="AOV02382.1"/>
    </source>
</evidence>
<keyword evidence="2" id="KW-1185">Reference proteome</keyword>
<dbReference type="EMBL" id="CP017420">
    <property type="protein sequence ID" value="AOV02382.1"/>
    <property type="molecule type" value="Genomic_DNA"/>
</dbReference>